<dbReference type="Proteomes" id="UP000236664">
    <property type="component" value="Unassembled WGS sequence"/>
</dbReference>
<evidence type="ECO:0000256" key="3">
    <source>
        <dbReference type="PROSITE-ProRule" id="PRU00023"/>
    </source>
</evidence>
<reference evidence="5 6" key="1">
    <citation type="submission" date="2017-06" db="EMBL/GenBank/DDBJ databases">
        <title>Genome of Fusarium nygamai isolate CS10214.</title>
        <authorList>
            <person name="Gardiner D.M."/>
            <person name="Obanor F."/>
            <person name="Kazan K."/>
        </authorList>
    </citation>
    <scope>NUCLEOTIDE SEQUENCE [LARGE SCALE GENOMIC DNA]</scope>
    <source>
        <strain evidence="5 6">CS10214</strain>
    </source>
</reference>
<dbReference type="STRING" id="42673.A0A2K0UTP6"/>
<dbReference type="PROSITE" id="PS50297">
    <property type="entry name" value="ANK_REP_REGION"/>
    <property type="match status" value="3"/>
</dbReference>
<evidence type="ECO:0000256" key="1">
    <source>
        <dbReference type="ARBA" id="ARBA00022737"/>
    </source>
</evidence>
<name>A0A2K0UTP6_GIBNY</name>
<feature type="compositionally biased region" description="Acidic residues" evidence="4">
    <location>
        <begin position="505"/>
        <end position="514"/>
    </location>
</feature>
<dbReference type="Pfam" id="PF12796">
    <property type="entry name" value="Ank_2"/>
    <property type="match status" value="2"/>
</dbReference>
<comment type="caution">
    <text evidence="5">The sequence shown here is derived from an EMBL/GenBank/DDBJ whole genome shotgun (WGS) entry which is preliminary data.</text>
</comment>
<dbReference type="Gene3D" id="1.25.40.20">
    <property type="entry name" value="Ankyrin repeat-containing domain"/>
    <property type="match status" value="2"/>
</dbReference>
<dbReference type="Pfam" id="PF00023">
    <property type="entry name" value="Ank"/>
    <property type="match status" value="1"/>
</dbReference>
<evidence type="ECO:0000256" key="2">
    <source>
        <dbReference type="ARBA" id="ARBA00023043"/>
    </source>
</evidence>
<feature type="repeat" description="ANK" evidence="3">
    <location>
        <begin position="709"/>
        <end position="743"/>
    </location>
</feature>
<proteinExistence type="predicted"/>
<dbReference type="PRINTS" id="PR01415">
    <property type="entry name" value="ANKYRIN"/>
</dbReference>
<organism evidence="5 6">
    <name type="scientific">Gibberella nygamai</name>
    <name type="common">Bean root rot disease fungus</name>
    <name type="synonym">Fusarium nygamai</name>
    <dbReference type="NCBI Taxonomy" id="42673"/>
    <lineage>
        <taxon>Eukaryota</taxon>
        <taxon>Fungi</taxon>
        <taxon>Dikarya</taxon>
        <taxon>Ascomycota</taxon>
        <taxon>Pezizomycotina</taxon>
        <taxon>Sordariomycetes</taxon>
        <taxon>Hypocreomycetidae</taxon>
        <taxon>Hypocreales</taxon>
        <taxon>Nectriaceae</taxon>
        <taxon>Fusarium</taxon>
        <taxon>Fusarium fujikuroi species complex</taxon>
    </lineage>
</organism>
<dbReference type="SMART" id="SM00248">
    <property type="entry name" value="ANK"/>
    <property type="match status" value="8"/>
</dbReference>
<dbReference type="AlphaFoldDB" id="A0A2K0UTP6"/>
<protein>
    <submittedName>
        <fullName evidence="5">Uncharacterized protein</fullName>
    </submittedName>
</protein>
<dbReference type="InterPro" id="IPR036770">
    <property type="entry name" value="Ankyrin_rpt-contain_sf"/>
</dbReference>
<dbReference type="OrthoDB" id="4951794at2759"/>
<dbReference type="InterPro" id="IPR002110">
    <property type="entry name" value="Ankyrin_rpt"/>
</dbReference>
<keyword evidence="1" id="KW-0677">Repeat</keyword>
<feature type="compositionally biased region" description="Basic and acidic residues" evidence="4">
    <location>
        <begin position="487"/>
        <end position="499"/>
    </location>
</feature>
<keyword evidence="2 3" id="KW-0040">ANK repeat</keyword>
<dbReference type="SUPFAM" id="SSF48403">
    <property type="entry name" value="Ankyrin repeat"/>
    <property type="match status" value="2"/>
</dbReference>
<accession>A0A2K0UTP6</accession>
<dbReference type="PROSITE" id="PS50088">
    <property type="entry name" value="ANK_REPEAT"/>
    <property type="match status" value="3"/>
</dbReference>
<dbReference type="PANTHER" id="PTHR24178">
    <property type="entry name" value="MOLTING PROTEIN MLT-4"/>
    <property type="match status" value="1"/>
</dbReference>
<feature type="repeat" description="ANK" evidence="3">
    <location>
        <begin position="568"/>
        <end position="600"/>
    </location>
</feature>
<gene>
    <name evidence="5" type="ORF">FNYG_14113</name>
</gene>
<feature type="region of interest" description="Disordered" evidence="4">
    <location>
        <begin position="485"/>
        <end position="523"/>
    </location>
</feature>
<feature type="repeat" description="ANK" evidence="3">
    <location>
        <begin position="636"/>
        <end position="668"/>
    </location>
</feature>
<evidence type="ECO:0000313" key="5">
    <source>
        <dbReference type="EMBL" id="PNP61156.1"/>
    </source>
</evidence>
<keyword evidence="6" id="KW-1185">Reference proteome</keyword>
<evidence type="ECO:0000313" key="6">
    <source>
        <dbReference type="Proteomes" id="UP000236664"/>
    </source>
</evidence>
<evidence type="ECO:0000256" key="4">
    <source>
        <dbReference type="SAM" id="MobiDB-lite"/>
    </source>
</evidence>
<dbReference type="EMBL" id="MTQA01000316">
    <property type="protein sequence ID" value="PNP61156.1"/>
    <property type="molecule type" value="Genomic_DNA"/>
</dbReference>
<sequence length="903" mass="100559">MAIRDLIGLLDDRNSLNIDEVMGQDREIFLREALSDDKFETLRKELEQGNCTPLATRLVSHLNYNGELGEPRSMSYDQIYLKALVQIDVPHLWLRDVLVCTAFAERPLTINELAAAMGVPDSHQISGEQVSLQKIRIAAPKQLEEDLKLTMRPLIQVENGVVRLVHSTFRTFIRRHLNSILVPEVRFGLPSEAARWHSLMLRKCMLTLSLPELRDGCNEIPSSRPFRSLCVHPTAPLAESFAVYATSMWPRHLLKTQEFLRDSGGKLELIDNCLSCFWNDGAIKSWWAESFRASQGYFIPKTDAGSGDFALRLMTSLGLRAFIPPSLLENNDPSDLMPAISASINLDDMATTMDLLLRAADMKLDLWLLAVKGCCKYGQPALLKAIIKQRGEQLSVDQIQECLKITAEQGNWPVASELMAHSSRSNLLPQSKALAEIIGVAAHYGQDGIVGEMLRAVSYPDCQDKGSQTPPVSLTREVAMSDNDTQNIKDNDCADRRDGVGTMETPEEEDNEGEIDAHESEKMDQEVITTDTSWLSEALFSAAEFGSEAAVRILLENGATHTCTTSELEWTPLHVAACEGNSEAVEQLLDHDADLERTDDQDATPLMLACLGEYPHTAQALLSRGSDPDHIAYKSHKYRALHIAARNGNADLVRLLLESGASENARLDAPEHSMPLHIAVAWADEGRKHADVVRILCQFGSDANASAQEGSTAMHMAVQNAACGKDMIMALLQYGADIDQKDEEGRSPLYYAIQNRKELVPYLWNPSDSPELRDLSVLFHAAATGRLTRVEQLLAAGEDKTKKDTWGRIALDVAVTKEVRRELCKPDIVDEKGLGDEDKVAIDSSETYCAFLKQRQSNGYIRLGEWSCDNCDRPLDGVMFYRKYQLSLMDYSIVMWANVQVQR</sequence>